<keyword evidence="2" id="KW-0540">Nuclease</keyword>
<dbReference type="EMBL" id="KE747820">
    <property type="protein sequence ID" value="RMZ69687.1"/>
    <property type="molecule type" value="Genomic_DNA"/>
</dbReference>
<protein>
    <submittedName>
        <fullName evidence="2">LAGLIDADG endonuclease (Mitochondrion)</fullName>
    </submittedName>
</protein>
<accession>A0A3M7M5A9</accession>
<dbReference type="AlphaFoldDB" id="A0A3M7M5A9"/>
<reference evidence="2 3" key="1">
    <citation type="journal article" date="2014" name="PLoS ONE">
        <title>De novo Genome Assembly of the Fungal Plant Pathogen Pyrenophora semeniperda.</title>
        <authorList>
            <person name="Soliai M.M."/>
            <person name="Meyer S.E."/>
            <person name="Udall J.A."/>
            <person name="Elzinga D.E."/>
            <person name="Hermansen R.A."/>
            <person name="Bodily P.M."/>
            <person name="Hart A.A."/>
            <person name="Coleman C.E."/>
        </authorList>
    </citation>
    <scope>NUCLEOTIDE SEQUENCE [LARGE SCALE GENOMIC DNA]</scope>
    <source>
        <strain evidence="2 3">CCB06</strain>
        <tissue evidence="2">Mycelium</tissue>
    </source>
</reference>
<keyword evidence="3" id="KW-1185">Reference proteome</keyword>
<proteinExistence type="predicted"/>
<evidence type="ECO:0000313" key="2">
    <source>
        <dbReference type="EMBL" id="RMZ69687.1"/>
    </source>
</evidence>
<feature type="domain" description="Homing endonuclease LAGLIDADG" evidence="1">
    <location>
        <begin position="1"/>
        <end position="58"/>
    </location>
</feature>
<name>A0A3M7M5A9_9PLEO</name>
<dbReference type="InterPro" id="IPR004860">
    <property type="entry name" value="LAGLIDADG_dom"/>
</dbReference>
<sequence length="78" mass="9340">MGDGSVQRHGLIICTDSYSIEDVVRWINVLIIKYRVECTIRVPKENQYRIYIRERSMHLIREVVELHMCSTMLFKIKL</sequence>
<dbReference type="GO" id="GO:0004519">
    <property type="term" value="F:endonuclease activity"/>
    <property type="evidence" value="ECO:0007669"/>
    <property type="project" value="UniProtKB-KW"/>
</dbReference>
<keyword evidence="2" id="KW-0255">Endonuclease</keyword>
<evidence type="ECO:0000259" key="1">
    <source>
        <dbReference type="Pfam" id="PF03161"/>
    </source>
</evidence>
<dbReference type="OrthoDB" id="5274855at2759"/>
<dbReference type="InterPro" id="IPR027434">
    <property type="entry name" value="Homing_endonucl"/>
</dbReference>
<dbReference type="Proteomes" id="UP000265663">
    <property type="component" value="Unassembled WGS sequence"/>
</dbReference>
<dbReference type="Gene3D" id="3.10.28.10">
    <property type="entry name" value="Homing endonucleases"/>
    <property type="match status" value="1"/>
</dbReference>
<dbReference type="Pfam" id="PF03161">
    <property type="entry name" value="LAGLIDADG_2"/>
    <property type="match status" value="1"/>
</dbReference>
<dbReference type="SUPFAM" id="SSF55608">
    <property type="entry name" value="Homing endonucleases"/>
    <property type="match status" value="1"/>
</dbReference>
<gene>
    <name evidence="2" type="ORF">GMOD_00010373</name>
</gene>
<evidence type="ECO:0000313" key="3">
    <source>
        <dbReference type="Proteomes" id="UP000265663"/>
    </source>
</evidence>
<keyword evidence="2" id="KW-0378">Hydrolase</keyword>
<organism evidence="2 3">
    <name type="scientific">Pyrenophora seminiperda CCB06</name>
    <dbReference type="NCBI Taxonomy" id="1302712"/>
    <lineage>
        <taxon>Eukaryota</taxon>
        <taxon>Fungi</taxon>
        <taxon>Dikarya</taxon>
        <taxon>Ascomycota</taxon>
        <taxon>Pezizomycotina</taxon>
        <taxon>Dothideomycetes</taxon>
        <taxon>Pleosporomycetidae</taxon>
        <taxon>Pleosporales</taxon>
        <taxon>Pleosporineae</taxon>
        <taxon>Pleosporaceae</taxon>
        <taxon>Pyrenophora</taxon>
    </lineage>
</organism>